<dbReference type="Proteomes" id="UP000016930">
    <property type="component" value="Unassembled WGS sequence"/>
</dbReference>
<protein>
    <recommendedName>
        <fullName evidence="3">C2H2-type domain-containing protein</fullName>
    </recommendedName>
</protein>
<sequence length="644" mass="72122">MLGRDSKAMDTICSRVGILVAGQFRRSQAMTSNLRESGEVSTNLVVREVRQFPVMQCRKTWANNTKFSEMRYTFPFVDISQRCPTTCYQCAVRATSTINQEDYHDLRSAPPAGWIGLRDLACFLDIRKRKSTPAPPFTSTQLRLGEPEVATRSVAPSAASLLYGLERALLWLAAMCGDTATDHAQENVAHTPELTVGTWWTSQLQATCGMQEVQIHLTVYRLYLRADTMRSMRGAWLIMRGQELRNRTGAQPILDRCFCRVRDDKEVFASQNKILPVPIPGIPPIDPALLQNFWLADAELPILINDFEISLAMHHFFAGPDALPAAGPQVDVDLNSQVALPSPVTASQNISNRSSLSPLSSAPPSSPSESDYSVCAVESPMPSPSSHYAPISSHDHPSPFPVPIHQHDSRAHTTSTLDSGYALSKHWSILVGSDWLTSTCNPNSRCSAHVEIDPRRSSVSIATRTPYRRAPRAESQPIASSSRQTLDAIPPTRDELPDYVICRFPDCPIPDRKVLRDREVVRAHINAHKPLMRKDLRARFQVQKVEDIQFECTWEGCTDDPNMKESMIKVASLTRHGFKHFEVHEYPCRICGHSFVRSDGVQRHEITCKEKQEKDRAKAEAEAKAQADADADALSRWRHDHQPM</sequence>
<accession>M2RA69</accession>
<dbReference type="Gene3D" id="3.30.160.60">
    <property type="entry name" value="Classic Zinc Finger"/>
    <property type="match status" value="1"/>
</dbReference>
<dbReference type="HOGENOM" id="CLU_425118_0_0_1"/>
<evidence type="ECO:0000259" key="3">
    <source>
        <dbReference type="PROSITE" id="PS50157"/>
    </source>
</evidence>
<feature type="region of interest" description="Disordered" evidence="2">
    <location>
        <begin position="345"/>
        <end position="413"/>
    </location>
</feature>
<keyword evidence="1" id="KW-0863">Zinc-finger</keyword>
<evidence type="ECO:0000313" key="5">
    <source>
        <dbReference type="Proteomes" id="UP000016930"/>
    </source>
</evidence>
<name>M2RA69_CERS8</name>
<feature type="region of interest" description="Disordered" evidence="2">
    <location>
        <begin position="611"/>
        <end position="644"/>
    </location>
</feature>
<dbReference type="EMBL" id="KB445800">
    <property type="protein sequence ID" value="EMD35337.1"/>
    <property type="molecule type" value="Genomic_DNA"/>
</dbReference>
<feature type="domain" description="C2H2-type" evidence="3">
    <location>
        <begin position="586"/>
        <end position="615"/>
    </location>
</feature>
<dbReference type="AlphaFoldDB" id="M2RA69"/>
<evidence type="ECO:0000256" key="1">
    <source>
        <dbReference type="PROSITE-ProRule" id="PRU00042"/>
    </source>
</evidence>
<feature type="region of interest" description="Disordered" evidence="2">
    <location>
        <begin position="467"/>
        <end position="491"/>
    </location>
</feature>
<keyword evidence="1" id="KW-0479">Metal-binding</keyword>
<evidence type="ECO:0000256" key="2">
    <source>
        <dbReference type="SAM" id="MobiDB-lite"/>
    </source>
</evidence>
<proteinExistence type="predicted"/>
<dbReference type="PROSITE" id="PS50157">
    <property type="entry name" value="ZINC_FINGER_C2H2_2"/>
    <property type="match status" value="1"/>
</dbReference>
<dbReference type="GO" id="GO:0008270">
    <property type="term" value="F:zinc ion binding"/>
    <property type="evidence" value="ECO:0007669"/>
    <property type="project" value="UniProtKB-KW"/>
</dbReference>
<keyword evidence="5" id="KW-1185">Reference proteome</keyword>
<keyword evidence="1" id="KW-0862">Zinc</keyword>
<evidence type="ECO:0000313" key="4">
    <source>
        <dbReference type="EMBL" id="EMD35337.1"/>
    </source>
</evidence>
<reference evidence="4 5" key="1">
    <citation type="journal article" date="2012" name="Proc. Natl. Acad. Sci. U.S.A.">
        <title>Comparative genomics of Ceriporiopsis subvermispora and Phanerochaete chrysosporium provide insight into selective ligninolysis.</title>
        <authorList>
            <person name="Fernandez-Fueyo E."/>
            <person name="Ruiz-Duenas F.J."/>
            <person name="Ferreira P."/>
            <person name="Floudas D."/>
            <person name="Hibbett D.S."/>
            <person name="Canessa P."/>
            <person name="Larrondo L.F."/>
            <person name="James T.Y."/>
            <person name="Seelenfreund D."/>
            <person name="Lobos S."/>
            <person name="Polanco R."/>
            <person name="Tello M."/>
            <person name="Honda Y."/>
            <person name="Watanabe T."/>
            <person name="Watanabe T."/>
            <person name="Ryu J.S."/>
            <person name="Kubicek C.P."/>
            <person name="Schmoll M."/>
            <person name="Gaskell J."/>
            <person name="Hammel K.E."/>
            <person name="St John F.J."/>
            <person name="Vanden Wymelenberg A."/>
            <person name="Sabat G."/>
            <person name="Splinter BonDurant S."/>
            <person name="Syed K."/>
            <person name="Yadav J.S."/>
            <person name="Doddapaneni H."/>
            <person name="Subramanian V."/>
            <person name="Lavin J.L."/>
            <person name="Oguiza J.A."/>
            <person name="Perez G."/>
            <person name="Pisabarro A.G."/>
            <person name="Ramirez L."/>
            <person name="Santoyo F."/>
            <person name="Master E."/>
            <person name="Coutinho P.M."/>
            <person name="Henrissat B."/>
            <person name="Lombard V."/>
            <person name="Magnuson J.K."/>
            <person name="Kuees U."/>
            <person name="Hori C."/>
            <person name="Igarashi K."/>
            <person name="Samejima M."/>
            <person name="Held B.W."/>
            <person name="Barry K.W."/>
            <person name="LaButti K.M."/>
            <person name="Lapidus A."/>
            <person name="Lindquist E.A."/>
            <person name="Lucas S.M."/>
            <person name="Riley R."/>
            <person name="Salamov A.A."/>
            <person name="Hoffmeister D."/>
            <person name="Schwenk D."/>
            <person name="Hadar Y."/>
            <person name="Yarden O."/>
            <person name="de Vries R.P."/>
            <person name="Wiebenga A."/>
            <person name="Stenlid J."/>
            <person name="Eastwood D."/>
            <person name="Grigoriev I.V."/>
            <person name="Berka R.M."/>
            <person name="Blanchette R.A."/>
            <person name="Kersten P."/>
            <person name="Martinez A.T."/>
            <person name="Vicuna R."/>
            <person name="Cullen D."/>
        </authorList>
    </citation>
    <scope>NUCLEOTIDE SEQUENCE [LARGE SCALE GENOMIC DNA]</scope>
    <source>
        <strain evidence="4 5">B</strain>
    </source>
</reference>
<organism evidence="4 5">
    <name type="scientific">Ceriporiopsis subvermispora (strain B)</name>
    <name type="common">White-rot fungus</name>
    <name type="synonym">Gelatoporia subvermispora</name>
    <dbReference type="NCBI Taxonomy" id="914234"/>
    <lineage>
        <taxon>Eukaryota</taxon>
        <taxon>Fungi</taxon>
        <taxon>Dikarya</taxon>
        <taxon>Basidiomycota</taxon>
        <taxon>Agaricomycotina</taxon>
        <taxon>Agaricomycetes</taxon>
        <taxon>Polyporales</taxon>
        <taxon>Gelatoporiaceae</taxon>
        <taxon>Gelatoporia</taxon>
    </lineage>
</organism>
<dbReference type="InterPro" id="IPR013087">
    <property type="entry name" value="Znf_C2H2_type"/>
</dbReference>
<feature type="compositionally biased region" description="Low complexity" evidence="2">
    <location>
        <begin position="351"/>
        <end position="373"/>
    </location>
</feature>
<gene>
    <name evidence="4" type="ORF">CERSUDRAFT_74953</name>
</gene>